<gene>
    <name evidence="1" type="ORF">phiLNTR3_018</name>
</gene>
<dbReference type="KEGG" id="vg:19736323"/>
<dbReference type="EMBL" id="KC013029">
    <property type="protein sequence ID" value="AFY98511.1"/>
    <property type="molecule type" value="Genomic_DNA"/>
</dbReference>
<evidence type="ECO:0000313" key="1">
    <source>
        <dbReference type="EMBL" id="AFY98511.1"/>
    </source>
</evidence>
<accession>A0A059PAQ7</accession>
<proteinExistence type="predicted"/>
<dbReference type="RefSeq" id="YP_009044225.1">
    <property type="nucleotide sequence ID" value="NC_024378.1"/>
</dbReference>
<dbReference type="GeneID" id="19736323"/>
<name>A0A059PAQ7_9CAUD</name>
<reference evidence="1 2" key="1">
    <citation type="journal article" date="2014" name="Int. J. Food Microbiol.">
        <title>Sequence and comparative analysis of Leuconostoc dairy bacteriophages.</title>
        <authorList>
            <person name="Kot W."/>
            <person name="Hansen L.H."/>
            <person name="Neve H."/>
            <person name="Hammer K."/>
            <person name="Jacobsen S."/>
            <person name="Pedersen P.D."/>
            <person name="Sorensen S.J."/>
            <person name="Heller K.J."/>
            <person name="Vogensen F.K."/>
        </authorList>
    </citation>
    <scope>NUCLEOTIDE SEQUENCE [LARGE SCALE GENOMIC DNA]</scope>
</reference>
<sequence length="105" mass="12348">MADFKDKLKPYYDELSPLFTELEWYAGENEMQTIDDKMAVLTYTHEKGLADARPHFWRVTLALYINNSMNVTEELAKLGYEQVAEVERDDHLNEMTAFNRQVLIL</sequence>
<dbReference type="Proteomes" id="UP000202777">
    <property type="component" value="Segment"/>
</dbReference>
<evidence type="ECO:0000313" key="2">
    <source>
        <dbReference type="Proteomes" id="UP000202777"/>
    </source>
</evidence>
<organism evidence="1 2">
    <name type="scientific">Leuconostoc phage phiLNTR3</name>
    <dbReference type="NCBI Taxonomy" id="1262521"/>
    <lineage>
        <taxon>Viruses</taxon>
        <taxon>Duplodnaviria</taxon>
        <taxon>Heunggongvirae</taxon>
        <taxon>Uroviricota</taxon>
        <taxon>Caudoviricetes</taxon>
        <taxon>Mccleskeyvirinae</taxon>
        <taxon>Unaquatrovirus</taxon>
        <taxon>Leuconostoc virus LNTR3</taxon>
    </lineage>
</organism>
<protein>
    <submittedName>
        <fullName evidence="1">Uncharacterized protein</fullName>
    </submittedName>
</protein>